<dbReference type="Proteomes" id="UP000708208">
    <property type="component" value="Unassembled WGS sequence"/>
</dbReference>
<gene>
    <name evidence="1" type="ORF">AFUS01_LOCUS21122</name>
</gene>
<accession>A0A8J2NZK0</accession>
<organism evidence="1 2">
    <name type="scientific">Allacma fusca</name>
    <dbReference type="NCBI Taxonomy" id="39272"/>
    <lineage>
        <taxon>Eukaryota</taxon>
        <taxon>Metazoa</taxon>
        <taxon>Ecdysozoa</taxon>
        <taxon>Arthropoda</taxon>
        <taxon>Hexapoda</taxon>
        <taxon>Collembola</taxon>
        <taxon>Symphypleona</taxon>
        <taxon>Sminthuridae</taxon>
        <taxon>Allacma</taxon>
    </lineage>
</organism>
<sequence>MEPVKLQSDGGFGKVVEVLNQDKTMVVKLLRQEYIRAMTTQVLKFANPKLVVTSNYIGRADTVAFVGMDVFAGNLDKLRAIISKEFEIRITDLDSVMEVNGDELNNNYDESCGVRS</sequence>
<dbReference type="EMBL" id="CAJVCH010234763">
    <property type="protein sequence ID" value="CAG7732618.1"/>
    <property type="molecule type" value="Genomic_DNA"/>
</dbReference>
<dbReference type="AlphaFoldDB" id="A0A8J2NZK0"/>
<reference evidence="1" key="1">
    <citation type="submission" date="2021-06" db="EMBL/GenBank/DDBJ databases">
        <authorList>
            <person name="Hodson N. C."/>
            <person name="Mongue J. A."/>
            <person name="Jaron S. K."/>
        </authorList>
    </citation>
    <scope>NUCLEOTIDE SEQUENCE</scope>
</reference>
<protein>
    <submittedName>
        <fullName evidence="1">Uncharacterized protein</fullName>
    </submittedName>
</protein>
<keyword evidence="2" id="KW-1185">Reference proteome</keyword>
<name>A0A8J2NZK0_9HEXA</name>
<proteinExistence type="predicted"/>
<comment type="caution">
    <text evidence="1">The sequence shown here is derived from an EMBL/GenBank/DDBJ whole genome shotgun (WGS) entry which is preliminary data.</text>
</comment>
<evidence type="ECO:0000313" key="2">
    <source>
        <dbReference type="Proteomes" id="UP000708208"/>
    </source>
</evidence>
<evidence type="ECO:0000313" key="1">
    <source>
        <dbReference type="EMBL" id="CAG7732618.1"/>
    </source>
</evidence>